<dbReference type="InterPro" id="IPR040255">
    <property type="entry name" value="Non-specific_endonuclease"/>
</dbReference>
<dbReference type="PROSITE" id="PS51257">
    <property type="entry name" value="PROKAR_LIPOPROTEIN"/>
    <property type="match status" value="1"/>
</dbReference>
<evidence type="ECO:0000259" key="4">
    <source>
        <dbReference type="SMART" id="SM00892"/>
    </source>
</evidence>
<keyword evidence="2" id="KW-0479">Metal-binding</keyword>
<sequence length="401" mass="44596">MTKALFKLFILFIACSTAISCSEQDSPELPDNPGNTNQGIASIDQTQINANGGGFIIRVKADGTWQASSSETWCTLSRASGNGNGSISGYMKANTGAERSVIITIIAGKEKAEFTLKQLAGNGSNPDPDPDPEKPSGYAGRIEIPALRSGDMYKFITHTTKENNKEIITYSYEYDCNKMHSRWVACTFSTATSDQDAGRNENFTEDLSLPPAYRLGEKAFSGSNYSRGHLIASEDRQYSVAANKKTFYMSNMSPQIQDGFNGGIWLNLERQVQSKGYSITNSKDTLYVVKGGTIRDDQILKYISDGSHNIAVPKYYFMALLSLKDGKYSAIGYWFEHKSYNSKEPFSKYEVTIDELEANTDIDFFPNLPSDIEKDVEKSKDNWKWQQVIPLLKGIQQISQP</sequence>
<dbReference type="InterPro" id="IPR044925">
    <property type="entry name" value="His-Me_finger_sf"/>
</dbReference>
<dbReference type="Gene3D" id="3.40.570.10">
    <property type="entry name" value="Extracellular Endonuclease, subunit A"/>
    <property type="match status" value="1"/>
</dbReference>
<keyword evidence="5" id="KW-0540">Nuclease</keyword>
<dbReference type="GO" id="GO:0046872">
    <property type="term" value="F:metal ion binding"/>
    <property type="evidence" value="ECO:0007669"/>
    <property type="project" value="UniProtKB-KW"/>
</dbReference>
<keyword evidence="5" id="KW-0378">Hydrolase</keyword>
<feature type="active site" description="Proton acceptor" evidence="1">
    <location>
        <position position="229"/>
    </location>
</feature>
<reference evidence="5 6" key="1">
    <citation type="journal article" date="2019" name="Nat. Med.">
        <title>A library of human gut bacterial isolates paired with longitudinal multiomics data enables mechanistic microbiome research.</title>
        <authorList>
            <person name="Poyet M."/>
            <person name="Groussin M."/>
            <person name="Gibbons S.M."/>
            <person name="Avila-Pacheco J."/>
            <person name="Jiang X."/>
            <person name="Kearney S.M."/>
            <person name="Perrotta A.R."/>
            <person name="Berdy B."/>
            <person name="Zhao S."/>
            <person name="Lieberman T.D."/>
            <person name="Swanson P.K."/>
            <person name="Smith M."/>
            <person name="Roesemann S."/>
            <person name="Alexander J.E."/>
            <person name="Rich S.A."/>
            <person name="Livny J."/>
            <person name="Vlamakis H."/>
            <person name="Clish C."/>
            <person name="Bullock K."/>
            <person name="Deik A."/>
            <person name="Scott J."/>
            <person name="Pierce K.A."/>
            <person name="Xavier R.J."/>
            <person name="Alm E.J."/>
        </authorList>
    </citation>
    <scope>NUCLEOTIDE SEQUENCE [LARGE SCALE GENOMIC DNA]</scope>
    <source>
        <strain evidence="5 6">BIOML-A62</strain>
    </source>
</reference>
<dbReference type="InterPro" id="IPR001604">
    <property type="entry name" value="Endo_G_ENPP1-like_dom"/>
</dbReference>
<dbReference type="InterPro" id="IPR044929">
    <property type="entry name" value="DNA/RNA_non-sp_Endonuclease_sf"/>
</dbReference>
<dbReference type="GO" id="GO:0004519">
    <property type="term" value="F:endonuclease activity"/>
    <property type="evidence" value="ECO:0007669"/>
    <property type="project" value="UniProtKB-KW"/>
</dbReference>
<evidence type="ECO:0000259" key="3">
    <source>
        <dbReference type="SMART" id="SM00477"/>
    </source>
</evidence>
<feature type="domain" description="ENPP1-3/EXOG-like endonuclease/phosphodiesterase" evidence="3">
    <location>
        <begin position="169"/>
        <end position="371"/>
    </location>
</feature>
<dbReference type="SMART" id="SM00477">
    <property type="entry name" value="NUC"/>
    <property type="match status" value="1"/>
</dbReference>
<dbReference type="AlphaFoldDB" id="A0A6A2S054"/>
<dbReference type="PANTHER" id="PTHR13966">
    <property type="entry name" value="ENDONUCLEASE RELATED"/>
    <property type="match status" value="1"/>
</dbReference>
<gene>
    <name evidence="5" type="ORF">GA424_15780</name>
</gene>
<dbReference type="CDD" id="cd14948">
    <property type="entry name" value="BACON"/>
    <property type="match status" value="1"/>
</dbReference>
<dbReference type="PANTHER" id="PTHR13966:SF5">
    <property type="entry name" value="ENDONUCLEASE G, MITOCHONDRIAL"/>
    <property type="match status" value="1"/>
</dbReference>
<dbReference type="Pfam" id="PF01223">
    <property type="entry name" value="Endonuclease_NS"/>
    <property type="match status" value="1"/>
</dbReference>
<feature type="binding site" evidence="2">
    <location>
        <position position="261"/>
    </location>
    <ligand>
        <name>Mg(2+)</name>
        <dbReference type="ChEBI" id="CHEBI:18420"/>
        <note>catalytic</note>
    </ligand>
</feature>
<evidence type="ECO:0000313" key="6">
    <source>
        <dbReference type="Proteomes" id="UP000487596"/>
    </source>
</evidence>
<dbReference type="Gene3D" id="2.60.40.10">
    <property type="entry name" value="Immunoglobulins"/>
    <property type="match status" value="1"/>
</dbReference>
<evidence type="ECO:0000256" key="1">
    <source>
        <dbReference type="PIRSR" id="PIRSR640255-1"/>
    </source>
</evidence>
<accession>A0A6A2S054</accession>
<organism evidence="5 6">
    <name type="scientific">Bacteroides xylanisolvens</name>
    <dbReference type="NCBI Taxonomy" id="371601"/>
    <lineage>
        <taxon>Bacteria</taxon>
        <taxon>Pseudomonadati</taxon>
        <taxon>Bacteroidota</taxon>
        <taxon>Bacteroidia</taxon>
        <taxon>Bacteroidales</taxon>
        <taxon>Bacteroidaceae</taxon>
        <taxon>Bacteroides</taxon>
    </lineage>
</organism>
<dbReference type="InterPro" id="IPR024361">
    <property type="entry name" value="BACON"/>
</dbReference>
<dbReference type="SMART" id="SM00892">
    <property type="entry name" value="Endonuclease_NS"/>
    <property type="match status" value="1"/>
</dbReference>
<evidence type="ECO:0000256" key="2">
    <source>
        <dbReference type="PIRSR" id="PIRSR640255-2"/>
    </source>
</evidence>
<keyword evidence="5" id="KW-0255">Endonuclease</keyword>
<dbReference type="Pfam" id="PF13004">
    <property type="entry name" value="BACON"/>
    <property type="match status" value="1"/>
</dbReference>
<dbReference type="SUPFAM" id="SSF54060">
    <property type="entry name" value="His-Me finger endonucleases"/>
    <property type="match status" value="1"/>
</dbReference>
<evidence type="ECO:0000313" key="5">
    <source>
        <dbReference type="EMBL" id="KAB6135882.1"/>
    </source>
</evidence>
<dbReference type="InterPro" id="IPR013783">
    <property type="entry name" value="Ig-like_fold"/>
</dbReference>
<comment type="caution">
    <text evidence="5">The sequence shown here is derived from an EMBL/GenBank/DDBJ whole genome shotgun (WGS) entry which is preliminary data.</text>
</comment>
<feature type="domain" description="DNA/RNA non-specific endonuclease/pyrophosphatase/phosphodiesterase" evidence="4">
    <location>
        <begin position="166"/>
        <end position="371"/>
    </location>
</feature>
<dbReference type="RefSeq" id="WP_151921084.1">
    <property type="nucleotide sequence ID" value="NZ_WDEE01000001.1"/>
</dbReference>
<dbReference type="Proteomes" id="UP000487596">
    <property type="component" value="Unassembled WGS sequence"/>
</dbReference>
<proteinExistence type="predicted"/>
<dbReference type="EMBL" id="WDEH01000027">
    <property type="protein sequence ID" value="KAB6135882.1"/>
    <property type="molecule type" value="Genomic_DNA"/>
</dbReference>
<name>A0A6A2S054_9BACE</name>
<dbReference type="GO" id="GO:0003676">
    <property type="term" value="F:nucleic acid binding"/>
    <property type="evidence" value="ECO:0007669"/>
    <property type="project" value="InterPro"/>
</dbReference>
<dbReference type="GO" id="GO:0016787">
    <property type="term" value="F:hydrolase activity"/>
    <property type="evidence" value="ECO:0007669"/>
    <property type="project" value="InterPro"/>
</dbReference>
<dbReference type="InterPro" id="IPR020821">
    <property type="entry name" value="ENPP1-3/EXOG-like_nuc-like"/>
</dbReference>
<protein>
    <submittedName>
        <fullName evidence="5">Endonuclease</fullName>
    </submittedName>
</protein>